<proteinExistence type="predicted"/>
<name>A0A6C0HGJ1_9ZZZZ</name>
<accession>A0A6C0HGJ1</accession>
<dbReference type="EMBL" id="MN739947">
    <property type="protein sequence ID" value="QHT79246.1"/>
    <property type="molecule type" value="Genomic_DNA"/>
</dbReference>
<protein>
    <submittedName>
        <fullName evidence="1">Uncharacterized protein</fullName>
    </submittedName>
</protein>
<organism evidence="1">
    <name type="scientific">viral metagenome</name>
    <dbReference type="NCBI Taxonomy" id="1070528"/>
    <lineage>
        <taxon>unclassified sequences</taxon>
        <taxon>metagenomes</taxon>
        <taxon>organismal metagenomes</taxon>
    </lineage>
</organism>
<reference evidence="1" key="1">
    <citation type="journal article" date="2020" name="Nature">
        <title>Giant virus diversity and host interactions through global metagenomics.</title>
        <authorList>
            <person name="Schulz F."/>
            <person name="Roux S."/>
            <person name="Paez-Espino D."/>
            <person name="Jungbluth S."/>
            <person name="Walsh D.A."/>
            <person name="Denef V.J."/>
            <person name="McMahon K.D."/>
            <person name="Konstantinidis K.T."/>
            <person name="Eloe-Fadrosh E.A."/>
            <person name="Kyrpides N.C."/>
            <person name="Woyke T."/>
        </authorList>
    </citation>
    <scope>NUCLEOTIDE SEQUENCE</scope>
    <source>
        <strain evidence="1">GVMAG-M-3300023179-99</strain>
    </source>
</reference>
<dbReference type="AlphaFoldDB" id="A0A6C0HGJ1"/>
<sequence>MFINRPASISQEDQESYLVKLKEHIKAWLERNIDEKDYEEEGKTEYLKYLYAFMHSGSYNDMRAYQTVYLEILDVE</sequence>
<evidence type="ECO:0000313" key="1">
    <source>
        <dbReference type="EMBL" id="QHT79246.1"/>
    </source>
</evidence>